<protein>
    <submittedName>
        <fullName evidence="1">Uncharacterized protein</fullName>
    </submittedName>
</protein>
<proteinExistence type="predicted"/>
<dbReference type="EMBL" id="CP046171">
    <property type="protein sequence ID" value="QIS05205.1"/>
    <property type="molecule type" value="Genomic_DNA"/>
</dbReference>
<dbReference type="AlphaFoldDB" id="A0A6G9XWB3"/>
<gene>
    <name evidence="1" type="ORF">F5X71_25395</name>
</gene>
<name>A0A6G9XWB3_NOCBR</name>
<sequence length="153" mass="15493">MPPYPISTLTTLVIPLFFVLGLVSAPPGVAGPLRANTAAIAPADMDRPPDRIGACSGSACALRRVAPRVVDEGFAGSLPAGRGGVDLADPCAPVGIRTVIPAGCGGVFERTPLDLEHCEYVGPAPFFMSPSDSEFCGLVTPAPLSLPPVGAGE</sequence>
<reference evidence="1 2" key="1">
    <citation type="journal article" date="2019" name="ACS Chem. Biol.">
        <title>Identification and Mobilization of a Cryptic Antibiotic Biosynthesis Gene Locus from a Human-Pathogenic Nocardia Isolate.</title>
        <authorList>
            <person name="Herisse M."/>
            <person name="Ishida K."/>
            <person name="Porter J.L."/>
            <person name="Howden B."/>
            <person name="Hertweck C."/>
            <person name="Stinear T.P."/>
            <person name="Pidot S.J."/>
        </authorList>
    </citation>
    <scope>NUCLEOTIDE SEQUENCE [LARGE SCALE GENOMIC DNA]</scope>
    <source>
        <strain evidence="1 2">AUSMDU00024985</strain>
    </source>
</reference>
<dbReference type="RefSeq" id="WP_167464295.1">
    <property type="nucleotide sequence ID" value="NZ_CP046171.1"/>
</dbReference>
<organism evidence="1 2">
    <name type="scientific">Nocardia brasiliensis</name>
    <dbReference type="NCBI Taxonomy" id="37326"/>
    <lineage>
        <taxon>Bacteria</taxon>
        <taxon>Bacillati</taxon>
        <taxon>Actinomycetota</taxon>
        <taxon>Actinomycetes</taxon>
        <taxon>Mycobacteriales</taxon>
        <taxon>Nocardiaceae</taxon>
        <taxon>Nocardia</taxon>
    </lineage>
</organism>
<evidence type="ECO:0000313" key="1">
    <source>
        <dbReference type="EMBL" id="QIS05205.1"/>
    </source>
</evidence>
<dbReference type="Proteomes" id="UP000501705">
    <property type="component" value="Chromosome"/>
</dbReference>
<accession>A0A6G9XWB3</accession>
<evidence type="ECO:0000313" key="2">
    <source>
        <dbReference type="Proteomes" id="UP000501705"/>
    </source>
</evidence>